<evidence type="ECO:0000313" key="1">
    <source>
        <dbReference type="EMBL" id="KAK3717385.1"/>
    </source>
</evidence>
<reference evidence="1" key="1">
    <citation type="submission" date="2023-07" db="EMBL/GenBank/DDBJ databases">
        <title>Black Yeasts Isolated from many extreme environments.</title>
        <authorList>
            <person name="Coleine C."/>
            <person name="Stajich J.E."/>
            <person name="Selbmann L."/>
        </authorList>
    </citation>
    <scope>NUCLEOTIDE SEQUENCE</scope>
    <source>
        <strain evidence="1">CCFEE 5714</strain>
    </source>
</reference>
<dbReference type="EMBL" id="JAUTXU010000037">
    <property type="protein sequence ID" value="KAK3717385.1"/>
    <property type="molecule type" value="Genomic_DNA"/>
</dbReference>
<proteinExistence type="predicted"/>
<keyword evidence="2" id="KW-1185">Reference proteome</keyword>
<dbReference type="Proteomes" id="UP001281147">
    <property type="component" value="Unassembled WGS sequence"/>
</dbReference>
<gene>
    <name evidence="1" type="ORF">LTR37_005774</name>
</gene>
<protein>
    <submittedName>
        <fullName evidence="1">Uncharacterized protein</fullName>
    </submittedName>
</protein>
<accession>A0ACC3NKU8</accession>
<sequence>MSRQPPLHGGPPNGYRNASNGSTPSFNHANDRPTIASNASAISSQTQIASMSRAERFEDEKRRIIESCFSKLDQSGQLAESYITHIRIQEDGQYPSSPPPPDSSQETKKPRLIIIAVRSTGRVRMHKARENNNGSFSIGKTWNLEELSAIESFSSSAEPPKSEKEAQHRTWAGNVGFTVTITKPYYWQAGTPKEKEFFIASAVKIYRKYTKGQIPELRGFDESQKVQLLGAPPPGQQQPQQQPPPPQGPPPLGSRPREASDSPQPPQPPFAQRPQSREHSRYRGSPGPPPSMSDNGQAGSGSGSRQESPAPYAPPPPIGVPKPFASSEHLRAQSREGARQFHRPGTSPGPGGDGRLPPPNAASMQRAPSAQSSSSQLRPESPANLSVTSSREAMPPSQLGPASPGRKPSYQQSMNSVTEDESLSRSQAPPPATNGTNGVSLFQATRERWAGQQQQQQQLQQQQRPPLPQQASSAYRAPSPQRAPRIPAPFDTQKSNAGRHQQAQPSVDRVPKSAESELSSPGLDADFAAAFASVPDFMGPEHAVATPPPPKSPPPPTPQARSTTEQHPRKQPPKLPARQQEQPEPTVQQRPPSPQPPIQQPQPISPARSSKRIPSSGFTQSDLNSDLRPAPLAQRNVSSSTQQQQRTETPEGPSRYATPKETTETEEPAPAPVMPLSPTKNNSATDLHIPGAFEEKAAAGPSPLAASATAAETARPATQERTISDESITAEEAEEEQHRPGLGPMIKKKGVAERFKRAATAASAFKPRPGGAAEKILQAKAQREATGAVEPDGITGVVPRPVAQKQEKEKEQEKPVQQEPPADDVPATAKEAERESVKEAVGQPPKVEVSSPLSPARGLSVSEQALGGMDGTNGIGIQLEDSPRRLSTPDAQTREEEEERERIEQREVRQPQVKVKRRSALQEQYLSELGIDRSLLADRCLDFEMMLHDYGWNDAQLSPKALTEMEASLRREQSRLEAGSWLSSSASQETNLREEREKQVLSLLDRAIQECDEMDGLLTIYNVELSSLNDDISYIEAQSQGLQVQAANQRTLHTELQDLVDTLSLDRSVFEPLRHADLADARSLDNVEQSLVRLYEALVKIDPSIRSTTTSGRPKSRGGLGGEGSEVASMAAVRQKRDAYASESDRFCKRVMQHLDSSFSSIFGAVKGKMLLPVSATNASGMMKLNGEAFNEARRELWIYSPLVLFAKELNQPAWNTLLRMYHSRMKPTYADAFGQNVAYWKRCLRKPTGEEAELLFTAQEKDDAANSSGALSSARKLTVKRSQTLAKTLRSASGEKPGSHSGDARNTGSMTHSEVFSGAVDEMAVLLSFEQNFVVDFFHVTSLETADFMDVVSKTPPYERYGTNLAQQKPLDPDRDMARLVTSVMNEIFGFFTNELSSLVDWCIVSDPIQGVGVMACLNRHAFFLQDTSQEFLVQLVETLKGRLTNMFAKFVDEQVRAIEDTKVKIKKRKGVIGFMKIFPHFAMAVENTFASVGREDYERNADSMSETRLRVDEAYDRINRAMFDSLKVIAKESPGTTAPQRNAATDDPEDKEMLNYHVLIIENMNHYIAEVDDSGRQSVLTDWKGRAEMERREAMDAYVGQVIRRPLGKLLEFLDSIDSMQASHPQNPAAVTSRPTYSRKAARNLLSQYDSRELRRGIDQLRARIEKHFGHGDDEVKARELVTLVCKECERAYERTYGRIDDMIRDLYPNAEGEKPVECGFSKTDVQTSFGR</sequence>
<organism evidence="1 2">
    <name type="scientific">Vermiconidia calcicola</name>
    <dbReference type="NCBI Taxonomy" id="1690605"/>
    <lineage>
        <taxon>Eukaryota</taxon>
        <taxon>Fungi</taxon>
        <taxon>Dikarya</taxon>
        <taxon>Ascomycota</taxon>
        <taxon>Pezizomycotina</taxon>
        <taxon>Dothideomycetes</taxon>
        <taxon>Dothideomycetidae</taxon>
        <taxon>Mycosphaerellales</taxon>
        <taxon>Extremaceae</taxon>
        <taxon>Vermiconidia</taxon>
    </lineage>
</organism>
<name>A0ACC3NKU8_9PEZI</name>
<comment type="caution">
    <text evidence="1">The sequence shown here is derived from an EMBL/GenBank/DDBJ whole genome shotgun (WGS) entry which is preliminary data.</text>
</comment>
<evidence type="ECO:0000313" key="2">
    <source>
        <dbReference type="Proteomes" id="UP001281147"/>
    </source>
</evidence>